<evidence type="ECO:0000259" key="3">
    <source>
        <dbReference type="PROSITE" id="PS51844"/>
    </source>
</evidence>
<evidence type="ECO:0000313" key="5">
    <source>
        <dbReference type="Proteomes" id="UP000447434"/>
    </source>
</evidence>
<dbReference type="InterPro" id="IPR008989">
    <property type="entry name" value="Myosin_S1_N"/>
</dbReference>
<gene>
    <name evidence="4" type="ORF">Lalb_Chr11g0074431</name>
</gene>
<evidence type="ECO:0000313" key="4">
    <source>
        <dbReference type="EMBL" id="KAE9604688.1"/>
    </source>
</evidence>
<name>A0A6A4PT17_LUPAL</name>
<dbReference type="Pfam" id="PF02736">
    <property type="entry name" value="Myosin_N"/>
    <property type="match status" value="1"/>
</dbReference>
<dbReference type="SUPFAM" id="SSF50084">
    <property type="entry name" value="Myosin S1 fragment, N-terminal domain"/>
    <property type="match status" value="1"/>
</dbReference>
<protein>
    <submittedName>
        <fullName evidence="4">Putative myosin, SH3</fullName>
    </submittedName>
</protein>
<dbReference type="GO" id="GO:0005524">
    <property type="term" value="F:ATP binding"/>
    <property type="evidence" value="ECO:0007669"/>
    <property type="project" value="UniProtKB-KW"/>
</dbReference>
<dbReference type="Gene3D" id="2.30.30.360">
    <property type="entry name" value="Myosin S1 fragment, N-terminal"/>
    <property type="match status" value="1"/>
</dbReference>
<dbReference type="EMBL" id="WOCE01000011">
    <property type="protein sequence ID" value="KAE9604688.1"/>
    <property type="molecule type" value="Genomic_DNA"/>
</dbReference>
<dbReference type="AlphaFoldDB" id="A0A6A4PT17"/>
<dbReference type="GO" id="GO:0051015">
    <property type="term" value="F:actin filament binding"/>
    <property type="evidence" value="ECO:0007669"/>
    <property type="project" value="InterPro"/>
</dbReference>
<keyword evidence="1" id="KW-0547">Nucleotide-binding</keyword>
<proteinExistence type="predicted"/>
<comment type="caution">
    <text evidence="4">The sequence shown here is derived from an EMBL/GenBank/DDBJ whole genome shotgun (WGS) entry which is preliminary data.</text>
</comment>
<dbReference type="GO" id="GO:0016459">
    <property type="term" value="C:myosin complex"/>
    <property type="evidence" value="ECO:0007669"/>
    <property type="project" value="InterPro"/>
</dbReference>
<dbReference type="Proteomes" id="UP000447434">
    <property type="component" value="Chromosome 11"/>
</dbReference>
<evidence type="ECO:0000256" key="1">
    <source>
        <dbReference type="ARBA" id="ARBA00022741"/>
    </source>
</evidence>
<keyword evidence="5" id="KW-1185">Reference proteome</keyword>
<accession>A0A6A4PT17</accession>
<sequence>MCLSLQSALVSISVGSHVWVEDPTYAWVGGEVSKVNGEELHVRTTNGKTRNALFTRHESSWLEK</sequence>
<keyword evidence="2" id="KW-0067">ATP-binding</keyword>
<dbReference type="PROSITE" id="PS51844">
    <property type="entry name" value="SH3_LIKE"/>
    <property type="match status" value="1"/>
</dbReference>
<dbReference type="OrthoDB" id="6108017at2759"/>
<dbReference type="InterPro" id="IPR004009">
    <property type="entry name" value="SH3_Myosin"/>
</dbReference>
<reference evidence="5" key="1">
    <citation type="journal article" date="2020" name="Nat. Commun.">
        <title>Genome sequence of the cluster root forming white lupin.</title>
        <authorList>
            <person name="Hufnagel B."/>
            <person name="Marques A."/>
            <person name="Soriano A."/>
            <person name="Marques L."/>
            <person name="Divol F."/>
            <person name="Doumas P."/>
            <person name="Sallet E."/>
            <person name="Mancinotti D."/>
            <person name="Carrere S."/>
            <person name="Marande W."/>
            <person name="Arribat S."/>
            <person name="Keller J."/>
            <person name="Huneau C."/>
            <person name="Blein T."/>
            <person name="Aime D."/>
            <person name="Laguerre M."/>
            <person name="Taylor J."/>
            <person name="Schubert V."/>
            <person name="Nelson M."/>
            <person name="Geu-Flores F."/>
            <person name="Crespi M."/>
            <person name="Gallardo-Guerrero K."/>
            <person name="Delaux P.-M."/>
            <person name="Salse J."/>
            <person name="Berges H."/>
            <person name="Guyot R."/>
            <person name="Gouzy J."/>
            <person name="Peret B."/>
        </authorList>
    </citation>
    <scope>NUCLEOTIDE SEQUENCE [LARGE SCALE GENOMIC DNA]</scope>
    <source>
        <strain evidence="5">cv. Amiga</strain>
    </source>
</reference>
<dbReference type="GO" id="GO:0003774">
    <property type="term" value="F:cytoskeletal motor activity"/>
    <property type="evidence" value="ECO:0007669"/>
    <property type="project" value="InterPro"/>
</dbReference>
<evidence type="ECO:0000256" key="2">
    <source>
        <dbReference type="ARBA" id="ARBA00022840"/>
    </source>
</evidence>
<feature type="domain" description="Myosin N-terminal SH3-like" evidence="3">
    <location>
        <begin position="13"/>
        <end position="64"/>
    </location>
</feature>
<organism evidence="4 5">
    <name type="scientific">Lupinus albus</name>
    <name type="common">White lupine</name>
    <name type="synonym">Lupinus termis</name>
    <dbReference type="NCBI Taxonomy" id="3870"/>
    <lineage>
        <taxon>Eukaryota</taxon>
        <taxon>Viridiplantae</taxon>
        <taxon>Streptophyta</taxon>
        <taxon>Embryophyta</taxon>
        <taxon>Tracheophyta</taxon>
        <taxon>Spermatophyta</taxon>
        <taxon>Magnoliopsida</taxon>
        <taxon>eudicotyledons</taxon>
        <taxon>Gunneridae</taxon>
        <taxon>Pentapetalae</taxon>
        <taxon>rosids</taxon>
        <taxon>fabids</taxon>
        <taxon>Fabales</taxon>
        <taxon>Fabaceae</taxon>
        <taxon>Papilionoideae</taxon>
        <taxon>50 kb inversion clade</taxon>
        <taxon>genistoids sensu lato</taxon>
        <taxon>core genistoids</taxon>
        <taxon>Genisteae</taxon>
        <taxon>Lupinus</taxon>
    </lineage>
</organism>